<sequence>MIHLNISPIFVILLAIIPISETLLKCYTGYSIMKGSTIGTETKECGKETDFCYNGTADISTFSKFQKAGCNTVICQFHANKCFDQNVSGQQLTFCCCNTGDLCNGGAVTDSGSLFDRGLSVLKGLVSAGKK</sequence>
<name>A0A8R1IFT5_CAEJA</name>
<keyword evidence="1" id="KW-0732">Signal</keyword>
<proteinExistence type="predicted"/>
<dbReference type="OMA" id="NTVICQF"/>
<dbReference type="EnsemblMetazoa" id="CJA32027.1">
    <property type="protein sequence ID" value="CJA32027.1"/>
    <property type="gene ID" value="WBGene00207874"/>
</dbReference>
<accession>A0A8R1IFT5</accession>
<feature type="signal peptide" evidence="1">
    <location>
        <begin position="1"/>
        <end position="22"/>
    </location>
</feature>
<feature type="chain" id="PRO_5035871948" description="Activin_recp domain-containing protein" evidence="1">
    <location>
        <begin position="23"/>
        <end position="131"/>
    </location>
</feature>
<organism evidence="2 3">
    <name type="scientific">Caenorhabditis japonica</name>
    <dbReference type="NCBI Taxonomy" id="281687"/>
    <lineage>
        <taxon>Eukaryota</taxon>
        <taxon>Metazoa</taxon>
        <taxon>Ecdysozoa</taxon>
        <taxon>Nematoda</taxon>
        <taxon>Chromadorea</taxon>
        <taxon>Rhabditida</taxon>
        <taxon>Rhabditina</taxon>
        <taxon>Rhabditomorpha</taxon>
        <taxon>Rhabditoidea</taxon>
        <taxon>Rhabditidae</taxon>
        <taxon>Peloderinae</taxon>
        <taxon>Caenorhabditis</taxon>
    </lineage>
</organism>
<dbReference type="PANTHER" id="PTHR21749">
    <property type="entry name" value="PRION-LIKE- Q/N-RICH -DOMAIN-BEARING PROTEIN PROTEIN 24"/>
    <property type="match status" value="1"/>
</dbReference>
<evidence type="ECO:0000313" key="3">
    <source>
        <dbReference type="Proteomes" id="UP000005237"/>
    </source>
</evidence>
<protein>
    <recommendedName>
        <fullName evidence="4">Activin_recp domain-containing protein</fullName>
    </recommendedName>
</protein>
<evidence type="ECO:0008006" key="4">
    <source>
        <dbReference type="Google" id="ProtNLM"/>
    </source>
</evidence>
<keyword evidence="3" id="KW-1185">Reference proteome</keyword>
<evidence type="ECO:0000313" key="2">
    <source>
        <dbReference type="EnsemblMetazoa" id="CJA32027.1"/>
    </source>
</evidence>
<dbReference type="Proteomes" id="UP000005237">
    <property type="component" value="Unassembled WGS sequence"/>
</dbReference>
<dbReference type="AlphaFoldDB" id="A0A8R1IFT5"/>
<reference evidence="2" key="2">
    <citation type="submission" date="2022-06" db="UniProtKB">
        <authorList>
            <consortium name="EnsemblMetazoa"/>
        </authorList>
    </citation>
    <scope>IDENTIFICATION</scope>
    <source>
        <strain evidence="2">DF5081</strain>
    </source>
</reference>
<reference evidence="3" key="1">
    <citation type="submission" date="2010-08" db="EMBL/GenBank/DDBJ databases">
        <authorList>
            <consortium name="Caenorhabditis japonica Sequencing Consortium"/>
            <person name="Wilson R.K."/>
        </authorList>
    </citation>
    <scope>NUCLEOTIDE SEQUENCE [LARGE SCALE GENOMIC DNA]</scope>
    <source>
        <strain evidence="3">DF5081</strain>
    </source>
</reference>
<evidence type="ECO:0000256" key="1">
    <source>
        <dbReference type="SAM" id="SignalP"/>
    </source>
</evidence>
<dbReference type="PANTHER" id="PTHR21749:SF3">
    <property type="entry name" value="ACTIVIN_RECP DOMAIN-CONTAINING PROTEIN"/>
    <property type="match status" value="1"/>
</dbReference>